<evidence type="ECO:0000313" key="2">
    <source>
        <dbReference type="EMBL" id="VEL33400.1"/>
    </source>
</evidence>
<dbReference type="AlphaFoldDB" id="A0A3S5CSP3"/>
<evidence type="ECO:0000256" key="1">
    <source>
        <dbReference type="SAM" id="MobiDB-lite"/>
    </source>
</evidence>
<protein>
    <submittedName>
        <fullName evidence="2">Uncharacterized protein</fullName>
    </submittedName>
</protein>
<comment type="caution">
    <text evidence="2">The sequence shown here is derived from an EMBL/GenBank/DDBJ whole genome shotgun (WGS) entry which is preliminary data.</text>
</comment>
<dbReference type="EMBL" id="CAAALY010245711">
    <property type="protein sequence ID" value="VEL33400.1"/>
    <property type="molecule type" value="Genomic_DNA"/>
</dbReference>
<name>A0A3S5CSP3_9PLAT</name>
<sequence>MYRSAPPFGIQLSEGGLGKQVVETATQTVCLACTASQDFSPAHLYLLLPIWLVMSTQPHDPMKRLFQGSLLPSADPGMNQTQSRQQLIEMGMFLNQLGVVLSSSDRQPTLVDEVIEEWLERRPEVERHLMQLERRHSICRRQQTEVLDGGSLESSPRRIGSDKAHSRAPTLPKSQEEVVRTSGLSIREVISTEIQRWIETVRSGFSTFAGFTDLTFLIVPADIVTFGGLCSPGSHLSVYMLLYRSLTVHPISCEVIKDCWLQVPIHSSETM</sequence>
<evidence type="ECO:0000313" key="3">
    <source>
        <dbReference type="Proteomes" id="UP000784294"/>
    </source>
</evidence>
<keyword evidence="3" id="KW-1185">Reference proteome</keyword>
<feature type="region of interest" description="Disordered" evidence="1">
    <location>
        <begin position="146"/>
        <end position="174"/>
    </location>
</feature>
<reference evidence="2" key="1">
    <citation type="submission" date="2018-11" db="EMBL/GenBank/DDBJ databases">
        <authorList>
            <consortium name="Pathogen Informatics"/>
        </authorList>
    </citation>
    <scope>NUCLEOTIDE SEQUENCE</scope>
</reference>
<dbReference type="Proteomes" id="UP000784294">
    <property type="component" value="Unassembled WGS sequence"/>
</dbReference>
<gene>
    <name evidence="2" type="ORF">PXEA_LOCUS26840</name>
</gene>
<organism evidence="2 3">
    <name type="scientific">Protopolystoma xenopodis</name>
    <dbReference type="NCBI Taxonomy" id="117903"/>
    <lineage>
        <taxon>Eukaryota</taxon>
        <taxon>Metazoa</taxon>
        <taxon>Spiralia</taxon>
        <taxon>Lophotrochozoa</taxon>
        <taxon>Platyhelminthes</taxon>
        <taxon>Monogenea</taxon>
        <taxon>Polyopisthocotylea</taxon>
        <taxon>Polystomatidea</taxon>
        <taxon>Polystomatidae</taxon>
        <taxon>Protopolystoma</taxon>
    </lineage>
</organism>
<feature type="compositionally biased region" description="Basic and acidic residues" evidence="1">
    <location>
        <begin position="155"/>
        <end position="165"/>
    </location>
</feature>
<proteinExistence type="predicted"/>
<accession>A0A3S5CSP3</accession>